<sequence>MKHKLTTVVASVAAVAIAGVGVAVSTGVAFAAYSGLGTGGAPQWETGNTVFTAAPGYPNLDPLSKGGLQFRDSSGMIITGGNNLSHIADYISTLGYASRTGSDSANVIFARPDHTKTTAAWSTSSAAGSAFFPVTGVSALNALGSTVAVASLGSTEGNLTNFLAVSSNDAYQDYSHVVQVRVKDSGYSGATSGLNSATAYWSADIEYNNTGSALADGLADGEWRQVFPAVSMTTVTVGTPTADGLTSSAGYSGDTTTFTATVNNSATGTIQFKVAGVDFGAPVAISAGSATSGTYTLPSVTGANSATKAITAVYAPTAFSTFNAATSSALTVTVNAPAAHATKVTAITVVSSNGADTGTNVTQPATATLSTDVADTDNSNAAVTTGSLHFFDGATDLGAATYTGGHWTLAASSNSLTASGAPGTSHSITADYTGPSSLPATFNASSSSSSGSAGATTVYVITGQVGTPGSSYVQTEIAAGTITITAPYASSGAALDLGSMTLDPTEGYQSNGVLGDIVIGDTRAGNLAYDVFAESSDLTQIVGSAGPTGTYDTIDARNVGLTAGALSVSGTNNALGTPVFSDAAAAAFVNPGATISSGNVGIGASGGAKVLHMGQGLGILTLHYDVTINAPVLTTSGTYQGTVTFTAFSA</sequence>
<reference evidence="1" key="1">
    <citation type="submission" date="2020-05" db="EMBL/GenBank/DDBJ databases">
        <authorList>
            <person name="Chiriac C."/>
            <person name="Salcher M."/>
            <person name="Ghai R."/>
            <person name="Kavagutti S V."/>
        </authorList>
    </citation>
    <scope>NUCLEOTIDE SEQUENCE</scope>
</reference>
<organism evidence="1">
    <name type="scientific">freshwater metagenome</name>
    <dbReference type="NCBI Taxonomy" id="449393"/>
    <lineage>
        <taxon>unclassified sequences</taxon>
        <taxon>metagenomes</taxon>
        <taxon>ecological metagenomes</taxon>
    </lineage>
</organism>
<dbReference type="EMBL" id="CAFBPU010000005">
    <property type="protein sequence ID" value="CAB5023094.1"/>
    <property type="molecule type" value="Genomic_DNA"/>
</dbReference>
<gene>
    <name evidence="1" type="ORF">UFOPK4150_00366</name>
</gene>
<proteinExistence type="predicted"/>
<evidence type="ECO:0000313" key="1">
    <source>
        <dbReference type="EMBL" id="CAB5023094.1"/>
    </source>
</evidence>
<name>A0A6J7R4A8_9ZZZZ</name>
<dbReference type="InterPro" id="IPR013783">
    <property type="entry name" value="Ig-like_fold"/>
</dbReference>
<dbReference type="Gene3D" id="2.60.40.10">
    <property type="entry name" value="Immunoglobulins"/>
    <property type="match status" value="2"/>
</dbReference>
<dbReference type="AlphaFoldDB" id="A0A6J7R4A8"/>
<accession>A0A6J7R4A8</accession>
<protein>
    <submittedName>
        <fullName evidence="1">Unannotated protein</fullName>
    </submittedName>
</protein>